<comment type="cofactor">
    <cofactor evidence="1">
        <name>Mg(2+)</name>
        <dbReference type="ChEBI" id="CHEBI:18420"/>
    </cofactor>
</comment>
<dbReference type="InterPro" id="IPR002716">
    <property type="entry name" value="PIN_dom"/>
</dbReference>
<evidence type="ECO:0000313" key="9">
    <source>
        <dbReference type="EMBL" id="PIQ73133.1"/>
    </source>
</evidence>
<dbReference type="Gene3D" id="3.40.50.1010">
    <property type="entry name" value="5'-nuclease"/>
    <property type="match status" value="1"/>
</dbReference>
<evidence type="ECO:0000256" key="2">
    <source>
        <dbReference type="ARBA" id="ARBA00022649"/>
    </source>
</evidence>
<keyword evidence="2" id="KW-1277">Toxin-antitoxin system</keyword>
<keyword evidence="4" id="KW-0479">Metal-binding</keyword>
<dbReference type="GO" id="GO:0016787">
    <property type="term" value="F:hydrolase activity"/>
    <property type="evidence" value="ECO:0007669"/>
    <property type="project" value="UniProtKB-KW"/>
</dbReference>
<dbReference type="AlphaFoldDB" id="A0A2M6ITA3"/>
<evidence type="ECO:0000256" key="4">
    <source>
        <dbReference type="ARBA" id="ARBA00022723"/>
    </source>
</evidence>
<dbReference type="Pfam" id="PF01850">
    <property type="entry name" value="PIN"/>
    <property type="match status" value="1"/>
</dbReference>
<dbReference type="InterPro" id="IPR029060">
    <property type="entry name" value="PIN-like_dom_sf"/>
</dbReference>
<evidence type="ECO:0000256" key="1">
    <source>
        <dbReference type="ARBA" id="ARBA00001946"/>
    </source>
</evidence>
<evidence type="ECO:0000256" key="5">
    <source>
        <dbReference type="ARBA" id="ARBA00022801"/>
    </source>
</evidence>
<feature type="domain" description="PIN" evidence="8">
    <location>
        <begin position="3"/>
        <end position="112"/>
    </location>
</feature>
<reference evidence="9 10" key="1">
    <citation type="submission" date="2017-09" db="EMBL/GenBank/DDBJ databases">
        <title>Depth-based differentiation of microbial function through sediment-hosted aquifers and enrichment of novel symbionts in the deep terrestrial subsurface.</title>
        <authorList>
            <person name="Probst A.J."/>
            <person name="Ladd B."/>
            <person name="Jarett J.K."/>
            <person name="Geller-Mcgrath D.E."/>
            <person name="Sieber C.M."/>
            <person name="Emerson J.B."/>
            <person name="Anantharaman K."/>
            <person name="Thomas B.C."/>
            <person name="Malmstrom R."/>
            <person name="Stieglmeier M."/>
            <person name="Klingl A."/>
            <person name="Woyke T."/>
            <person name="Ryan C.M."/>
            <person name="Banfield J.F."/>
        </authorList>
    </citation>
    <scope>NUCLEOTIDE SEQUENCE [LARGE SCALE GENOMIC DNA]</scope>
    <source>
        <strain evidence="9">CG11_big_fil_rev_8_21_14_0_20_36_8</strain>
    </source>
</reference>
<evidence type="ECO:0000256" key="7">
    <source>
        <dbReference type="ARBA" id="ARBA00038093"/>
    </source>
</evidence>
<name>A0A2M6ITA3_9BACT</name>
<keyword evidence="3" id="KW-0540">Nuclease</keyword>
<evidence type="ECO:0000256" key="6">
    <source>
        <dbReference type="ARBA" id="ARBA00022842"/>
    </source>
</evidence>
<keyword evidence="6" id="KW-0460">Magnesium</keyword>
<sequence>MFLPDTNILIYSVAGREPFASLLTDWVRKKQLVFSVISISEFIVGADPDEKEKLINLVESSDIYDIDYQTAVIAENYRQEFLLKKKKVYLLDCMLAATAKTHDRTLVTVNTDDFPMEDIKILNPLLPFKTTKVPTASDP</sequence>
<dbReference type="GO" id="GO:0046872">
    <property type="term" value="F:metal ion binding"/>
    <property type="evidence" value="ECO:0007669"/>
    <property type="project" value="UniProtKB-KW"/>
</dbReference>
<dbReference type="EMBL" id="PCVM01000099">
    <property type="protein sequence ID" value="PIQ73133.1"/>
    <property type="molecule type" value="Genomic_DNA"/>
</dbReference>
<comment type="caution">
    <text evidence="9">The sequence shown here is derived from an EMBL/GenBank/DDBJ whole genome shotgun (WGS) entry which is preliminary data.</text>
</comment>
<comment type="similarity">
    <text evidence="7">Belongs to the PINc/VapC protein family.</text>
</comment>
<organism evidence="9 10">
    <name type="scientific">Candidatus Roizmanbacteria bacterium CG11_big_fil_rev_8_21_14_0_20_36_8</name>
    <dbReference type="NCBI Taxonomy" id="1974856"/>
    <lineage>
        <taxon>Bacteria</taxon>
        <taxon>Candidatus Roizmaniibacteriota</taxon>
    </lineage>
</organism>
<accession>A0A2M6ITA3</accession>
<proteinExistence type="inferred from homology"/>
<dbReference type="Proteomes" id="UP000231056">
    <property type="component" value="Unassembled WGS sequence"/>
</dbReference>
<dbReference type="PANTHER" id="PTHR33653:SF1">
    <property type="entry name" value="RIBONUCLEASE VAPC2"/>
    <property type="match status" value="1"/>
</dbReference>
<evidence type="ECO:0000313" key="10">
    <source>
        <dbReference type="Proteomes" id="UP000231056"/>
    </source>
</evidence>
<dbReference type="SUPFAM" id="SSF88723">
    <property type="entry name" value="PIN domain-like"/>
    <property type="match status" value="1"/>
</dbReference>
<dbReference type="GO" id="GO:0004518">
    <property type="term" value="F:nuclease activity"/>
    <property type="evidence" value="ECO:0007669"/>
    <property type="project" value="UniProtKB-KW"/>
</dbReference>
<keyword evidence="5" id="KW-0378">Hydrolase</keyword>
<evidence type="ECO:0000256" key="3">
    <source>
        <dbReference type="ARBA" id="ARBA00022722"/>
    </source>
</evidence>
<protein>
    <recommendedName>
        <fullName evidence="8">PIN domain-containing protein</fullName>
    </recommendedName>
</protein>
<evidence type="ECO:0000259" key="8">
    <source>
        <dbReference type="Pfam" id="PF01850"/>
    </source>
</evidence>
<gene>
    <name evidence="9" type="ORF">COV58_04190</name>
</gene>
<dbReference type="PANTHER" id="PTHR33653">
    <property type="entry name" value="RIBONUCLEASE VAPC2"/>
    <property type="match status" value="1"/>
</dbReference>
<dbReference type="InterPro" id="IPR050556">
    <property type="entry name" value="Type_II_TA_system_RNase"/>
</dbReference>